<comment type="caution">
    <text evidence="2">The sequence shown here is derived from an EMBL/GenBank/DDBJ whole genome shotgun (WGS) entry which is preliminary data.</text>
</comment>
<reference evidence="2 3" key="2">
    <citation type="submission" date="2019-01" db="EMBL/GenBank/DDBJ databases">
        <title>Tautonia sociabilis, a novel thermotolerant planctomycete of Isosphaeraceae family, isolated from a 4000 m deep subterranean habitat.</title>
        <authorList>
            <person name="Kovaleva O.L."/>
            <person name="Elcheninov A.G."/>
            <person name="Van Heerden E."/>
            <person name="Toshchakov S.V."/>
            <person name="Novikov A."/>
            <person name="Bonch-Osmolovskaya E.A."/>
            <person name="Kublanov I.V."/>
        </authorList>
    </citation>
    <scope>NUCLEOTIDE SEQUENCE [LARGE SCALE GENOMIC DNA]</scope>
    <source>
        <strain evidence="2 3">GM2012</strain>
    </source>
</reference>
<dbReference type="EMBL" id="RYZH01000014">
    <property type="protein sequence ID" value="RUL88071.1"/>
    <property type="molecule type" value="Genomic_DNA"/>
</dbReference>
<dbReference type="RefSeq" id="WP_126724980.1">
    <property type="nucleotide sequence ID" value="NZ_RYZH01000014.1"/>
</dbReference>
<evidence type="ECO:0000313" key="2">
    <source>
        <dbReference type="EMBL" id="RUL88071.1"/>
    </source>
</evidence>
<sequence>MIARNRGRRRSDRRRGAASLIEVLAAMAVSSVLFLTTGTVMVLVFRLESTGRDELTATVAEGRLAADLRADVRSAAEVDRDGQGPADGLTLVAPDGGRVSYRSDGSDLVRTRAGGEGEPDRVDRYRLLPGTLSRWEVDGDRVSLVLDAPRRPKAEGGNRRVVRIETTIGRDLRFSGGAS</sequence>
<protein>
    <recommendedName>
        <fullName evidence="4">Prepilin-type N-terminal cleavage/methylation domain-containing protein</fullName>
    </recommendedName>
</protein>
<keyword evidence="1" id="KW-0812">Transmembrane</keyword>
<evidence type="ECO:0008006" key="4">
    <source>
        <dbReference type="Google" id="ProtNLM"/>
    </source>
</evidence>
<dbReference type="OrthoDB" id="9842600at2"/>
<evidence type="ECO:0000256" key="1">
    <source>
        <dbReference type="SAM" id="Phobius"/>
    </source>
</evidence>
<keyword evidence="1" id="KW-1133">Transmembrane helix</keyword>
<dbReference type="AlphaFoldDB" id="A0A432MKY5"/>
<name>A0A432MKY5_9BACT</name>
<organism evidence="2 3">
    <name type="scientific">Tautonia sociabilis</name>
    <dbReference type="NCBI Taxonomy" id="2080755"/>
    <lineage>
        <taxon>Bacteria</taxon>
        <taxon>Pseudomonadati</taxon>
        <taxon>Planctomycetota</taxon>
        <taxon>Planctomycetia</taxon>
        <taxon>Isosphaerales</taxon>
        <taxon>Isosphaeraceae</taxon>
        <taxon>Tautonia</taxon>
    </lineage>
</organism>
<dbReference type="Proteomes" id="UP000280296">
    <property type="component" value="Unassembled WGS sequence"/>
</dbReference>
<reference evidence="2 3" key="1">
    <citation type="submission" date="2018-12" db="EMBL/GenBank/DDBJ databases">
        <authorList>
            <person name="Toschakov S.V."/>
        </authorList>
    </citation>
    <scope>NUCLEOTIDE SEQUENCE [LARGE SCALE GENOMIC DNA]</scope>
    <source>
        <strain evidence="2 3">GM2012</strain>
    </source>
</reference>
<feature type="transmembrane region" description="Helical" evidence="1">
    <location>
        <begin position="20"/>
        <end position="45"/>
    </location>
</feature>
<keyword evidence="3" id="KW-1185">Reference proteome</keyword>
<keyword evidence="1" id="KW-0472">Membrane</keyword>
<gene>
    <name evidence="2" type="ORF">TsocGM_09005</name>
</gene>
<accession>A0A432MKY5</accession>
<proteinExistence type="predicted"/>
<evidence type="ECO:0000313" key="3">
    <source>
        <dbReference type="Proteomes" id="UP000280296"/>
    </source>
</evidence>